<dbReference type="EMBL" id="AP019779">
    <property type="protein sequence ID" value="BBL61975.1"/>
    <property type="molecule type" value="Genomic_DNA"/>
</dbReference>
<protein>
    <submittedName>
        <fullName evidence="1">Uncharacterized protein</fullName>
    </submittedName>
</protein>
<dbReference type="Proteomes" id="UP000825015">
    <property type="component" value="Chromosome"/>
</dbReference>
<organism evidence="1 2">
    <name type="scientific">Methanobrevibacter arboriphilus</name>
    <dbReference type="NCBI Taxonomy" id="39441"/>
    <lineage>
        <taxon>Archaea</taxon>
        <taxon>Methanobacteriati</taxon>
        <taxon>Methanobacteriota</taxon>
        <taxon>Methanomada group</taxon>
        <taxon>Methanobacteria</taxon>
        <taxon>Methanobacteriales</taxon>
        <taxon>Methanobacteriaceae</taxon>
        <taxon>Methanobrevibacter</taxon>
    </lineage>
</organism>
<reference evidence="1" key="1">
    <citation type="submission" date="2019-06" db="EMBL/GenBank/DDBJ databases">
        <title>Complete genome sequence of Methanobrevibacter arboriphilus strain SA.</title>
        <authorList>
            <person name="Asakawa S."/>
        </authorList>
    </citation>
    <scope>NUCLEOTIDE SEQUENCE</scope>
    <source>
        <strain evidence="1">SA</strain>
    </source>
</reference>
<evidence type="ECO:0000313" key="2">
    <source>
        <dbReference type="Proteomes" id="UP000825015"/>
    </source>
</evidence>
<sequence length="89" mass="9918">MEFGKISTSLNIVNPLPVQADIFSKKAFMNEISKHIYITRAPINAAQSQANEDTIIPCFNLTRLHLGFILPSNVPTPNDIKEGIINPKR</sequence>
<keyword evidence="2" id="KW-1185">Reference proteome</keyword>
<gene>
    <name evidence="1" type="ORF">MarbSA_10150</name>
</gene>
<evidence type="ECO:0000313" key="1">
    <source>
        <dbReference type="EMBL" id="BBL61975.1"/>
    </source>
</evidence>
<proteinExistence type="predicted"/>
<accession>A0ACA8R331</accession>
<name>A0ACA8R331_METAZ</name>